<dbReference type="KEGG" id="dpp:DICPUDRAFT_78930"/>
<name>F0ZL14_DICPU</name>
<dbReference type="RefSeq" id="XP_003288115.1">
    <property type="nucleotide sequence ID" value="XM_003288067.1"/>
</dbReference>
<organism evidence="2 3">
    <name type="scientific">Dictyostelium purpureum</name>
    <name type="common">Slime mold</name>
    <dbReference type="NCBI Taxonomy" id="5786"/>
    <lineage>
        <taxon>Eukaryota</taxon>
        <taxon>Amoebozoa</taxon>
        <taxon>Evosea</taxon>
        <taxon>Eumycetozoa</taxon>
        <taxon>Dictyostelia</taxon>
        <taxon>Dictyosteliales</taxon>
        <taxon>Dictyosteliaceae</taxon>
        <taxon>Dictyostelium</taxon>
    </lineage>
</organism>
<dbReference type="Proteomes" id="UP000001064">
    <property type="component" value="Unassembled WGS sequence"/>
</dbReference>
<dbReference type="EMBL" id="GL871062">
    <property type="protein sequence ID" value="EGC35377.1"/>
    <property type="molecule type" value="Genomic_DNA"/>
</dbReference>
<dbReference type="VEuPathDB" id="AmoebaDB:DICPUDRAFT_78930"/>
<dbReference type="AlphaFoldDB" id="F0ZL14"/>
<evidence type="ECO:0000313" key="3">
    <source>
        <dbReference type="Proteomes" id="UP000001064"/>
    </source>
</evidence>
<accession>F0ZL14</accession>
<protein>
    <submittedName>
        <fullName evidence="2">Uncharacterized protein</fullName>
    </submittedName>
</protein>
<keyword evidence="1" id="KW-0732">Signal</keyword>
<evidence type="ECO:0000313" key="2">
    <source>
        <dbReference type="EMBL" id="EGC35377.1"/>
    </source>
</evidence>
<dbReference type="InParanoid" id="F0ZL14"/>
<proteinExistence type="predicted"/>
<evidence type="ECO:0000256" key="1">
    <source>
        <dbReference type="SAM" id="SignalP"/>
    </source>
</evidence>
<dbReference type="GeneID" id="10501517"/>
<keyword evidence="3" id="KW-1185">Reference proteome</keyword>
<gene>
    <name evidence="2" type="ORF">DICPUDRAFT_78930</name>
</gene>
<feature type="chain" id="PRO_5003261788" evidence="1">
    <location>
        <begin position="29"/>
        <end position="206"/>
    </location>
</feature>
<sequence length="206" mass="23817">MFLHLHLHVLVMQMELLTLRAGRRSVESDEFREYLLKELSMLKLENDRFRSQNVGYEGKKKLENAKFEGDLISSLKGDALIHLQRMNPNGNNTVEENLLQLRKQNQDLPTTLLLKFSERLLLVFDTVRTRTKLSDDAAMVTLKSTLDISDIEGYSSFQKFSEKIVRLERNYQLTMGKSLYLRQDEIQRIFDASISSSGLTSVVVTQ</sequence>
<reference evidence="3" key="1">
    <citation type="journal article" date="2011" name="Genome Biol.">
        <title>Comparative genomics of the social amoebae Dictyostelium discoideum and Dictyostelium purpureum.</title>
        <authorList>
            <consortium name="US DOE Joint Genome Institute (JGI-PGF)"/>
            <person name="Sucgang R."/>
            <person name="Kuo A."/>
            <person name="Tian X."/>
            <person name="Salerno W."/>
            <person name="Parikh A."/>
            <person name="Feasley C.L."/>
            <person name="Dalin E."/>
            <person name="Tu H."/>
            <person name="Huang E."/>
            <person name="Barry K."/>
            <person name="Lindquist E."/>
            <person name="Shapiro H."/>
            <person name="Bruce D."/>
            <person name="Schmutz J."/>
            <person name="Salamov A."/>
            <person name="Fey P."/>
            <person name="Gaudet P."/>
            <person name="Anjard C."/>
            <person name="Babu M.M."/>
            <person name="Basu S."/>
            <person name="Bushmanova Y."/>
            <person name="van der Wel H."/>
            <person name="Katoh-Kurasawa M."/>
            <person name="Dinh C."/>
            <person name="Coutinho P.M."/>
            <person name="Saito T."/>
            <person name="Elias M."/>
            <person name="Schaap P."/>
            <person name="Kay R.R."/>
            <person name="Henrissat B."/>
            <person name="Eichinger L."/>
            <person name="Rivero F."/>
            <person name="Putnam N.H."/>
            <person name="West C.M."/>
            <person name="Loomis W.F."/>
            <person name="Chisholm R.L."/>
            <person name="Shaulsky G."/>
            <person name="Strassmann J.E."/>
            <person name="Queller D.C."/>
            <person name="Kuspa A."/>
            <person name="Grigoriev I.V."/>
        </authorList>
    </citation>
    <scope>NUCLEOTIDE SEQUENCE [LARGE SCALE GENOMIC DNA]</scope>
    <source>
        <strain evidence="3">QSDP1</strain>
    </source>
</reference>
<feature type="signal peptide" evidence="1">
    <location>
        <begin position="1"/>
        <end position="28"/>
    </location>
</feature>